<dbReference type="Proteomes" id="UP000823935">
    <property type="component" value="Unassembled WGS sequence"/>
</dbReference>
<proteinExistence type="predicted"/>
<sequence length="76" mass="9099">MKKYFDARRCLYKQMKMLAEASYQQIPNDGLAQYSDEMVSISKELRRPFFTILLGLLLFDFGIYLFILIKKFFRGK</sequence>
<name>A0A9D1ESF9_9FIRM</name>
<accession>A0A9D1ESF9</accession>
<keyword evidence="1" id="KW-0812">Transmembrane</keyword>
<evidence type="ECO:0000313" key="2">
    <source>
        <dbReference type="EMBL" id="HIS31140.1"/>
    </source>
</evidence>
<evidence type="ECO:0000313" key="3">
    <source>
        <dbReference type="Proteomes" id="UP000823935"/>
    </source>
</evidence>
<reference evidence="2" key="2">
    <citation type="journal article" date="2021" name="PeerJ">
        <title>Extensive microbial diversity within the chicken gut microbiome revealed by metagenomics and culture.</title>
        <authorList>
            <person name="Gilroy R."/>
            <person name="Ravi A."/>
            <person name="Getino M."/>
            <person name="Pursley I."/>
            <person name="Horton D.L."/>
            <person name="Alikhan N.F."/>
            <person name="Baker D."/>
            <person name="Gharbi K."/>
            <person name="Hall N."/>
            <person name="Watson M."/>
            <person name="Adriaenssens E.M."/>
            <person name="Foster-Nyarko E."/>
            <person name="Jarju S."/>
            <person name="Secka A."/>
            <person name="Antonio M."/>
            <person name="Oren A."/>
            <person name="Chaudhuri R.R."/>
            <person name="La Ragione R."/>
            <person name="Hildebrand F."/>
            <person name="Pallen M.J."/>
        </authorList>
    </citation>
    <scope>NUCLEOTIDE SEQUENCE</scope>
    <source>
        <strain evidence="2">CHK190-19873</strain>
    </source>
</reference>
<dbReference type="AlphaFoldDB" id="A0A9D1ESF9"/>
<feature type="transmembrane region" description="Helical" evidence="1">
    <location>
        <begin position="49"/>
        <end position="69"/>
    </location>
</feature>
<keyword evidence="1" id="KW-1133">Transmembrane helix</keyword>
<organism evidence="2 3">
    <name type="scientific">Candidatus Limivivens intestinipullorum</name>
    <dbReference type="NCBI Taxonomy" id="2840858"/>
    <lineage>
        <taxon>Bacteria</taxon>
        <taxon>Bacillati</taxon>
        <taxon>Bacillota</taxon>
        <taxon>Clostridia</taxon>
        <taxon>Lachnospirales</taxon>
        <taxon>Lachnospiraceae</taxon>
        <taxon>Lachnospiraceae incertae sedis</taxon>
        <taxon>Candidatus Limivivens</taxon>
    </lineage>
</organism>
<reference evidence="2" key="1">
    <citation type="submission" date="2020-10" db="EMBL/GenBank/DDBJ databases">
        <authorList>
            <person name="Gilroy R."/>
        </authorList>
    </citation>
    <scope>NUCLEOTIDE SEQUENCE</scope>
    <source>
        <strain evidence="2">CHK190-19873</strain>
    </source>
</reference>
<gene>
    <name evidence="2" type="ORF">IAB44_06295</name>
</gene>
<keyword evidence="1" id="KW-0472">Membrane</keyword>
<protein>
    <submittedName>
        <fullName evidence="2">Uncharacterized protein</fullName>
    </submittedName>
</protein>
<dbReference type="EMBL" id="DVIQ01000030">
    <property type="protein sequence ID" value="HIS31140.1"/>
    <property type="molecule type" value="Genomic_DNA"/>
</dbReference>
<comment type="caution">
    <text evidence="2">The sequence shown here is derived from an EMBL/GenBank/DDBJ whole genome shotgun (WGS) entry which is preliminary data.</text>
</comment>
<evidence type="ECO:0000256" key="1">
    <source>
        <dbReference type="SAM" id="Phobius"/>
    </source>
</evidence>